<evidence type="ECO:0000256" key="1">
    <source>
        <dbReference type="SAM" id="MobiDB-lite"/>
    </source>
</evidence>
<gene>
    <name evidence="2" type="ORF">IV203_006949</name>
</gene>
<comment type="caution">
    <text evidence="2">The sequence shown here is derived from an EMBL/GenBank/DDBJ whole genome shotgun (WGS) entry which is preliminary data.</text>
</comment>
<sequence length="416" mass="47028">MSSRKLNHSRPITDFFARSSEVSSKNDEEENRITNAARGRMVPMTASMPRNGKTKKQKVVQHPTNQGRDIRSFFTPAAKKTQDEMLLTTQCQQDDREGTTTDVTTTTTSTSSSSLVTTPLSTAATFSVRLVTTQKKRKDPPLSSSSDTTTPSMSSSFSPSMTMKKASSTSSEQDSSQEEDDEEAEDEYDTDEETDGTDFRPIECVGEVNARRIIKPFCVQSAKILKEENFFESPFGKFASHLKKRTMTCNSGVYCILSADGTKITKIGSTRNFQRRYRFYQEQFNIEEKQFFIMVDFSSTNEKVDQRMNETYHEMMDVLATVQHLEIGLQYEFGLDVISEFVMYNAEVVHELYNAASTQATRLMRHLSVLRSKSHNGGTIPLQELSSWMSGVGSMTSKRTPLYCECKMKSNTVRTF</sequence>
<proteinExistence type="predicted"/>
<dbReference type="AlphaFoldDB" id="A0A9K3KE77"/>
<reference evidence="2" key="1">
    <citation type="journal article" date="2021" name="Sci. Rep.">
        <title>Diploid genomic architecture of Nitzschia inconspicua, an elite biomass production diatom.</title>
        <authorList>
            <person name="Oliver A."/>
            <person name="Podell S."/>
            <person name="Pinowska A."/>
            <person name="Traller J.C."/>
            <person name="Smith S.R."/>
            <person name="McClure R."/>
            <person name="Beliaev A."/>
            <person name="Bohutskyi P."/>
            <person name="Hill E.A."/>
            <person name="Rabines A."/>
            <person name="Zheng H."/>
            <person name="Allen L.Z."/>
            <person name="Kuo A."/>
            <person name="Grigoriev I.V."/>
            <person name="Allen A.E."/>
            <person name="Hazlebeck D."/>
            <person name="Allen E.E."/>
        </authorList>
    </citation>
    <scope>NUCLEOTIDE SEQUENCE</scope>
    <source>
        <strain evidence="2">Hildebrandi</strain>
    </source>
</reference>
<reference evidence="2" key="2">
    <citation type="submission" date="2021-04" db="EMBL/GenBank/DDBJ databases">
        <authorList>
            <person name="Podell S."/>
        </authorList>
    </citation>
    <scope>NUCLEOTIDE SEQUENCE</scope>
    <source>
        <strain evidence="2">Hildebrandi</strain>
    </source>
</reference>
<feature type="compositionally biased region" description="Acidic residues" evidence="1">
    <location>
        <begin position="175"/>
        <end position="196"/>
    </location>
</feature>
<feature type="region of interest" description="Disordered" evidence="1">
    <location>
        <begin position="89"/>
        <end position="117"/>
    </location>
</feature>
<dbReference type="OrthoDB" id="54835at2759"/>
<feature type="compositionally biased region" description="Low complexity" evidence="1">
    <location>
        <begin position="100"/>
        <end position="117"/>
    </location>
</feature>
<name>A0A9K3KE77_9STRA</name>
<dbReference type="EMBL" id="JAGRRH010000025">
    <property type="protein sequence ID" value="KAG7341857.1"/>
    <property type="molecule type" value="Genomic_DNA"/>
</dbReference>
<feature type="region of interest" description="Disordered" evidence="1">
    <location>
        <begin position="1"/>
        <end position="64"/>
    </location>
</feature>
<organism evidence="2 3">
    <name type="scientific">Nitzschia inconspicua</name>
    <dbReference type="NCBI Taxonomy" id="303405"/>
    <lineage>
        <taxon>Eukaryota</taxon>
        <taxon>Sar</taxon>
        <taxon>Stramenopiles</taxon>
        <taxon>Ochrophyta</taxon>
        <taxon>Bacillariophyta</taxon>
        <taxon>Bacillariophyceae</taxon>
        <taxon>Bacillariophycidae</taxon>
        <taxon>Bacillariales</taxon>
        <taxon>Bacillariaceae</taxon>
        <taxon>Nitzschia</taxon>
    </lineage>
</organism>
<keyword evidence="3" id="KW-1185">Reference proteome</keyword>
<feature type="compositionally biased region" description="Low complexity" evidence="1">
    <location>
        <begin position="141"/>
        <end position="174"/>
    </location>
</feature>
<dbReference type="Proteomes" id="UP000693970">
    <property type="component" value="Unassembled WGS sequence"/>
</dbReference>
<protein>
    <submittedName>
        <fullName evidence="2">Uncharacterized protein</fullName>
    </submittedName>
</protein>
<feature type="region of interest" description="Disordered" evidence="1">
    <location>
        <begin position="131"/>
        <end position="202"/>
    </location>
</feature>
<accession>A0A9K3KE77</accession>
<evidence type="ECO:0000313" key="3">
    <source>
        <dbReference type="Proteomes" id="UP000693970"/>
    </source>
</evidence>
<evidence type="ECO:0000313" key="2">
    <source>
        <dbReference type="EMBL" id="KAG7341857.1"/>
    </source>
</evidence>